<feature type="region of interest" description="Disordered" evidence="5">
    <location>
        <begin position="1866"/>
        <end position="1905"/>
    </location>
</feature>
<dbReference type="GO" id="GO:0005794">
    <property type="term" value="C:Golgi apparatus"/>
    <property type="evidence" value="ECO:0007669"/>
    <property type="project" value="UniProtKB-SubCell"/>
</dbReference>
<dbReference type="GO" id="GO:0010256">
    <property type="term" value="P:endomembrane system organization"/>
    <property type="evidence" value="ECO:0007669"/>
    <property type="project" value="UniProtKB-ARBA"/>
</dbReference>
<feature type="compositionally biased region" description="Polar residues" evidence="5">
    <location>
        <begin position="2113"/>
        <end position="2123"/>
    </location>
</feature>
<dbReference type="GO" id="GO:0032012">
    <property type="term" value="P:regulation of ARF protein signal transduction"/>
    <property type="evidence" value="ECO:0007669"/>
    <property type="project" value="InterPro"/>
</dbReference>
<feature type="compositionally biased region" description="Polar residues" evidence="5">
    <location>
        <begin position="1956"/>
        <end position="1971"/>
    </location>
</feature>
<dbReference type="OrthoDB" id="10258608at2759"/>
<dbReference type="PANTHER" id="PTHR10663:SF388">
    <property type="entry name" value="GOLGI-SPECIFIC BREFELDIN A-RESISTANCE GUANINE NUCLEOTIDE EXCHANGE FACTOR 1"/>
    <property type="match status" value="1"/>
</dbReference>
<dbReference type="SMART" id="SM00222">
    <property type="entry name" value="Sec7"/>
    <property type="match status" value="1"/>
</dbReference>
<dbReference type="SUPFAM" id="SSF48425">
    <property type="entry name" value="Sec7 domain"/>
    <property type="match status" value="1"/>
</dbReference>
<dbReference type="Gene3D" id="1.10.220.20">
    <property type="match status" value="1"/>
</dbReference>
<feature type="compositionally biased region" description="Low complexity" evidence="5">
    <location>
        <begin position="258"/>
        <end position="267"/>
    </location>
</feature>
<dbReference type="Proteomes" id="UP000291343">
    <property type="component" value="Unassembled WGS sequence"/>
</dbReference>
<dbReference type="InterPro" id="IPR023394">
    <property type="entry name" value="Sec7_C_sf"/>
</dbReference>
<feature type="compositionally biased region" description="Basic residues" evidence="5">
    <location>
        <begin position="226"/>
        <end position="239"/>
    </location>
</feature>
<dbReference type="Pfam" id="PF01369">
    <property type="entry name" value="Sec7"/>
    <property type="match status" value="1"/>
</dbReference>
<name>A0A482WUY1_LAOST</name>
<keyword evidence="4" id="KW-0333">Golgi apparatus</keyword>
<feature type="compositionally biased region" description="Polar residues" evidence="5">
    <location>
        <begin position="1866"/>
        <end position="1891"/>
    </location>
</feature>
<dbReference type="GO" id="GO:0016197">
    <property type="term" value="P:endosomal transport"/>
    <property type="evidence" value="ECO:0007669"/>
    <property type="project" value="UniProtKB-ARBA"/>
</dbReference>
<evidence type="ECO:0000256" key="2">
    <source>
        <dbReference type="ARBA" id="ARBA00004399"/>
    </source>
</evidence>
<sequence>MASLPGNGIYVVQGEMAILLTAMRRGARWSQSHQDEENDILVRNFSDLKEVLNQIGDLRELEPIHFLGPFLEVIRSEETTGPVTTLALTSIIKFISYGLIDPGGKSVATAVESIADVVTHARFVGTDDASDGVVLMNILQVLRTLVMAPEGTLLSNDMICEIVLSCLRICFEPRFGELLRKGAESCLKDIFMLLFIRLPTFSEDHRKSLSLKKLNMRAGTIEASRSKRKTRTSFRKKQQRIVSPQQEDRAADSLGQGSVVSDNDSQVSVEKPVVKPADLNLPAVNSSSSIGAAETQTESAVLNSEIPTPSDERNIVDAQKETALTDSAVSIEGAQDNEVSSIDNAVASPTERGTGMSNAASSDVISNSLSQESSAVILNMDASSHSLNTQTASFENVCMPEEEIESGVVDDGVNADFANSSEADQGFTNEEEKIGHINEGNTVQETIPTEMPSTASQEQTDSCISIETAGLSEQANCETTDRAVEDVKQEMTSGNAFSLKGGDGTQHDEAGKQVLPLQHSLDVESPTSPSPESHEWFNTQGVRFMPQDPAVEGGGHVPYGLASVRELFRLIVSLCSPSNKENTEGIIHLGLTLLNVALQVGADSIGQFASILPIVRDDLCRNLFSLLKSERLSIFSSTLQVAFLLFESLRTHLKFQLEVFLSSLTEIIISDSPKINYELKEITLEAVVQMWRIPGFVTELYLNYDCDLYCPNLYEELTKLLSKNAFPVSGIYNTHLLSLDALLTIIDSIENHCNSRILNEQRNGNAEAPVAAETTGLLPSPNYIVRTGSRQKISSNIPSHEQLMAVKRKKKLLATGTEHFNSKPKKGIQFLQDQNLLSTPLDPVEVVTYLKENPYLDKKMIGEYISNRTNLNVLDCFVKSFDFTETRIDEALRQFLETFRLPGESPLISHIMECFADHWHKCNNEPFVNADAAFTLAYAVIMLNVDQHNYNAKKQKTPMTPDDFKRNLKNVNGDRDFDHEMLDDIYTAIKADEIVMPAEQTGAVRENYLWKVLLRRGQGSDGVYVHAPNGLFDHDLFSLIWGPTVAALCYVFDKSHDPAIYQKAISGFRKCAMISAHYGMSNVFDHIVASLCKFTMLLNSAETPDNLTISFGQNPKCRLAAVTVFNLTHRHGDTIREGWRNVLDCILQLYKCKLLPKILVEAEDFTDTSGKISLLREEIQLTQKTETGLFSSIYSYISMGAESNQKAPSPEDQEYIRLAQTCISECHLEQLTTESKFLRLDSLHQLIKALIRASYGPEGHVFLGSATDENTAVFFLELLLKVVIQNSDFDCRDRVQNVWQNVRDHIYTLLMGSAASNHHFLVERSVVGLLRLGIRLMRREDMSFVVLQSLRMLLLLKSSTLSRVSRQVSYGLFELLKTSAANIHSATDWAIIFTLLECVGAGAPPPRVVGKQQVAASHETGAKSDGDIGTNQSAEDDSGLGNERNCTSDSEVTRSSSALPTANTTRTTSPELSPNSGGGWILVGREGEIQPMPVRTSLSSQLNMLSERELMCHDPFSLVKCCESLAFLVRDVAHITPYNFENCVRCIRTFVEASLESVEKRGGGKRSAGKENGGSGGKGKKKMGSLKRRGDQPRANSPTNSAYDADESDSEEMPSGYHQVSIQLLDLMHTLHTRTAQIYRWWAEENAETELASLWTQGWCPLLQGIARLCCDSRRQVRMSAITYLQRALLVHDLQTLTGDEWESCFSMVLFPLLSKLLEPISPQDPGGLEETRMRAATVLSKVFLHHLTPLQNLPTFTALWLTILDFMDKYMHADKSDLLYEAIPESLKNMLLVMDSAKVFSINGCEYSPLWTVTWDRIHTFLPHLKDELFKTQAPSVDVSSRPVMVTQVQNEGFEVVNTNIAGSDVQQPQQSNPAFSMPPTVTSPVPGTDTSKHIQQEQQHILQQQQQQLNQQQQQIQHQELQQEAQQQQLAQQLQQQQQQAQHLQQQQHYQQQGTSVTSPFQQQESNVAVPSFQQQQQHHQQHSYNQPSPQLQQPQPPLQQHQHQSPTPTPVTVLPTTGFAHNWPGSTPLFPHMGQLVSTPIGPPPSAPLDHSQQPSSLFQPANPLPVYSGFAHAPDPPTKIISSAQFFYQDLPQLMPVTQTTMMQPAVTNTGSTTSTPSLLNVGDSVLPTLPQLAPPSNP</sequence>
<evidence type="ECO:0000259" key="6">
    <source>
        <dbReference type="PROSITE" id="PS50190"/>
    </source>
</evidence>
<evidence type="ECO:0000313" key="8">
    <source>
        <dbReference type="Proteomes" id="UP000291343"/>
    </source>
</evidence>
<dbReference type="CDD" id="cd00171">
    <property type="entry name" value="Sec7"/>
    <property type="match status" value="1"/>
</dbReference>
<dbReference type="InterPro" id="IPR056604">
    <property type="entry name" value="GBF1-like_TPR"/>
</dbReference>
<evidence type="ECO:0000256" key="1">
    <source>
        <dbReference type="ARBA" id="ARBA00004222"/>
    </source>
</evidence>
<feature type="compositionally biased region" description="Low complexity" evidence="5">
    <location>
        <begin position="1973"/>
        <end position="2020"/>
    </location>
</feature>
<dbReference type="Pfam" id="PF23325">
    <property type="entry name" value="TPR_28"/>
    <property type="match status" value="1"/>
</dbReference>
<dbReference type="InterPro" id="IPR016024">
    <property type="entry name" value="ARM-type_fold"/>
</dbReference>
<dbReference type="GO" id="GO:0005085">
    <property type="term" value="F:guanyl-nucleotide exchange factor activity"/>
    <property type="evidence" value="ECO:0007669"/>
    <property type="project" value="InterPro"/>
</dbReference>
<feature type="region of interest" description="Disordered" evidence="5">
    <location>
        <begin position="220"/>
        <end position="267"/>
    </location>
</feature>
<dbReference type="InterPro" id="IPR032691">
    <property type="entry name" value="Mon2/Sec7/BIG1-like_HUS"/>
</dbReference>
<keyword evidence="8" id="KW-1185">Reference proteome</keyword>
<evidence type="ECO:0000313" key="7">
    <source>
        <dbReference type="EMBL" id="RZF37407.1"/>
    </source>
</evidence>
<dbReference type="PANTHER" id="PTHR10663">
    <property type="entry name" value="GUANYL-NUCLEOTIDE EXCHANGE FACTOR"/>
    <property type="match status" value="1"/>
</dbReference>
<feature type="compositionally biased region" description="Polar residues" evidence="5">
    <location>
        <begin position="1444"/>
        <end position="1475"/>
    </location>
</feature>
<evidence type="ECO:0000256" key="4">
    <source>
        <dbReference type="ARBA" id="ARBA00023034"/>
    </source>
</evidence>
<proteinExistence type="predicted"/>
<dbReference type="InterPro" id="IPR035999">
    <property type="entry name" value="Sec7_dom_sf"/>
</dbReference>
<dbReference type="Gene3D" id="1.10.1000.11">
    <property type="entry name" value="Arf Nucleotide-binding Site Opener,domain 2"/>
    <property type="match status" value="1"/>
</dbReference>
<dbReference type="GO" id="GO:0005793">
    <property type="term" value="C:endoplasmic reticulum-Golgi intermediate compartment"/>
    <property type="evidence" value="ECO:0007669"/>
    <property type="project" value="UniProtKB-SubCell"/>
</dbReference>
<dbReference type="STRING" id="195883.A0A482WUY1"/>
<dbReference type="InParanoid" id="A0A482WUY1"/>
<accession>A0A482WUY1</accession>
<evidence type="ECO:0000256" key="3">
    <source>
        <dbReference type="ARBA" id="ARBA00022448"/>
    </source>
</evidence>
<feature type="region of interest" description="Disordered" evidence="5">
    <location>
        <begin position="1408"/>
        <end position="1483"/>
    </location>
</feature>
<feature type="domain" description="SEC7" evidence="6">
    <location>
        <begin position="802"/>
        <end position="992"/>
    </location>
</feature>
<dbReference type="SMR" id="A0A482WUY1"/>
<feature type="region of interest" description="Disordered" evidence="5">
    <location>
        <begin position="1558"/>
        <end position="1613"/>
    </location>
</feature>
<dbReference type="FunFam" id="1.10.1000.11:FF:000007">
    <property type="entry name" value="Golgi-specific brefeldin A-resistance guanine nucleotide exchange factor 1"/>
    <property type="match status" value="1"/>
</dbReference>
<organism evidence="7 8">
    <name type="scientific">Laodelphax striatellus</name>
    <name type="common">Small brown planthopper</name>
    <name type="synonym">Delphax striatella</name>
    <dbReference type="NCBI Taxonomy" id="195883"/>
    <lineage>
        <taxon>Eukaryota</taxon>
        <taxon>Metazoa</taxon>
        <taxon>Ecdysozoa</taxon>
        <taxon>Arthropoda</taxon>
        <taxon>Hexapoda</taxon>
        <taxon>Insecta</taxon>
        <taxon>Pterygota</taxon>
        <taxon>Neoptera</taxon>
        <taxon>Paraneoptera</taxon>
        <taxon>Hemiptera</taxon>
        <taxon>Auchenorrhyncha</taxon>
        <taxon>Fulgoroidea</taxon>
        <taxon>Delphacidae</taxon>
        <taxon>Criomorphinae</taxon>
        <taxon>Laodelphax</taxon>
    </lineage>
</organism>
<feature type="region of interest" description="Disordered" evidence="5">
    <location>
        <begin position="1952"/>
        <end position="2030"/>
    </location>
</feature>
<evidence type="ECO:0000256" key="5">
    <source>
        <dbReference type="SAM" id="MobiDB-lite"/>
    </source>
</evidence>
<reference evidence="7 8" key="1">
    <citation type="journal article" date="2017" name="Gigascience">
        <title>Genome sequence of the small brown planthopper, Laodelphax striatellus.</title>
        <authorList>
            <person name="Zhu J."/>
            <person name="Jiang F."/>
            <person name="Wang X."/>
            <person name="Yang P."/>
            <person name="Bao Y."/>
            <person name="Zhao W."/>
            <person name="Wang W."/>
            <person name="Lu H."/>
            <person name="Wang Q."/>
            <person name="Cui N."/>
            <person name="Li J."/>
            <person name="Chen X."/>
            <person name="Luo L."/>
            <person name="Yu J."/>
            <person name="Kang L."/>
            <person name="Cui F."/>
        </authorList>
    </citation>
    <scope>NUCLEOTIDE SEQUENCE [LARGE SCALE GENOMIC DNA]</scope>
    <source>
        <strain evidence="7">Lst14</strain>
    </source>
</reference>
<feature type="region of interest" description="Disordered" evidence="5">
    <location>
        <begin position="2113"/>
        <end position="2143"/>
    </location>
</feature>
<dbReference type="PROSITE" id="PS50190">
    <property type="entry name" value="SEC7"/>
    <property type="match status" value="1"/>
</dbReference>
<feature type="compositionally biased region" description="Basic residues" evidence="5">
    <location>
        <begin position="1578"/>
        <end position="1587"/>
    </location>
</feature>
<comment type="caution">
    <text evidence="7">The sequence shown here is derived from an EMBL/GenBank/DDBJ whole genome shotgun (WGS) entry which is preliminary data.</text>
</comment>
<feature type="region of interest" description="Disordered" evidence="5">
    <location>
        <begin position="288"/>
        <end position="310"/>
    </location>
</feature>
<gene>
    <name evidence="7" type="ORF">LSTR_LSTR011684</name>
</gene>
<dbReference type="FunCoup" id="A0A482WUY1">
    <property type="interactions" value="2018"/>
</dbReference>
<dbReference type="InterPro" id="IPR000904">
    <property type="entry name" value="Sec7_dom"/>
</dbReference>
<protein>
    <recommendedName>
        <fullName evidence="6">SEC7 domain-containing protein</fullName>
    </recommendedName>
</protein>
<dbReference type="SUPFAM" id="SSF48371">
    <property type="entry name" value="ARM repeat"/>
    <property type="match status" value="1"/>
</dbReference>
<feature type="compositionally biased region" description="Polar residues" evidence="5">
    <location>
        <begin position="288"/>
        <end position="307"/>
    </location>
</feature>
<dbReference type="Pfam" id="PF12783">
    <property type="entry name" value="Sec7-like_HUS"/>
    <property type="match status" value="1"/>
</dbReference>
<dbReference type="EMBL" id="QKKF02024553">
    <property type="protein sequence ID" value="RZF37407.1"/>
    <property type="molecule type" value="Genomic_DNA"/>
</dbReference>
<comment type="subcellular location">
    <subcellularLocation>
        <location evidence="2">Endoplasmic reticulum-Golgi intermediate compartment</location>
    </subcellularLocation>
    <subcellularLocation>
        <location evidence="1">Golgi apparatus</location>
        <location evidence="1">cis-Golgi network</location>
    </subcellularLocation>
</comment>
<keyword evidence="3" id="KW-0813">Transport</keyword>